<evidence type="ECO:0000313" key="1">
    <source>
        <dbReference type="EMBL" id="KKM17886.1"/>
    </source>
</evidence>
<sequence length="368" mass="40820">MVYLENGTLGFVNESTFGVRIEENGAAATTVTWTLGEYIGSFTIPIEKPALIDRGKYTSYDYGVLKAGAKQVEFFCKYMLMEGHSLWYVLGKIAEAGSDNNYTHTITGMTPAEGVELPSRTFHIQLESLTTSKFIDICGVITQSIDIGGTMKEPGIQVTENFVAQRITDEGGTQVVTGEVLTAAIDYTAAPAYMDSQLNVEDFYYLKHIKINFVGAGDTDMTSDIVSWNINIKNEFVPRRANRSGSDNYARTINNYVGAFYLKSRRYVITLNVLPSDKTILMMNAQQDQIVDNAITIEFHRIKTTGGEEDNIVWNFDNNPAICPVTDITAMANFSLANDQTWTFILQPKALVNVVVTDDVADYEVVPT</sequence>
<protein>
    <submittedName>
        <fullName evidence="1">Uncharacterized protein</fullName>
    </submittedName>
</protein>
<reference evidence="1" key="1">
    <citation type="journal article" date="2015" name="Nature">
        <title>Complex archaea that bridge the gap between prokaryotes and eukaryotes.</title>
        <authorList>
            <person name="Spang A."/>
            <person name="Saw J.H."/>
            <person name="Jorgensen S.L."/>
            <person name="Zaremba-Niedzwiedzka K."/>
            <person name="Martijn J."/>
            <person name="Lind A.E."/>
            <person name="van Eijk R."/>
            <person name="Schleper C."/>
            <person name="Guy L."/>
            <person name="Ettema T.J."/>
        </authorList>
    </citation>
    <scope>NUCLEOTIDE SEQUENCE</scope>
</reference>
<comment type="caution">
    <text evidence="1">The sequence shown here is derived from an EMBL/GenBank/DDBJ whole genome shotgun (WGS) entry which is preliminary data.</text>
</comment>
<dbReference type="EMBL" id="LAZR01014348">
    <property type="protein sequence ID" value="KKM17886.1"/>
    <property type="molecule type" value="Genomic_DNA"/>
</dbReference>
<proteinExistence type="predicted"/>
<accession>A0A0F9HRA2</accession>
<organism evidence="1">
    <name type="scientific">marine sediment metagenome</name>
    <dbReference type="NCBI Taxonomy" id="412755"/>
    <lineage>
        <taxon>unclassified sequences</taxon>
        <taxon>metagenomes</taxon>
        <taxon>ecological metagenomes</taxon>
    </lineage>
</organism>
<dbReference type="AlphaFoldDB" id="A0A0F9HRA2"/>
<name>A0A0F9HRA2_9ZZZZ</name>
<gene>
    <name evidence="1" type="ORF">LCGC14_1671260</name>
</gene>